<sequence>MQEAYQRIGVVLVKQDQPQQKWQRSLEELIVGHDVLMNAAGKSISTLDTLRTMHAAHFESYRNEFGLRSPITLTSDFPANTKPLVFPDHPLRFDLIYLQSDTAIGPWNAAIDKQWLK</sequence>
<name>A0A5K7ZKC1_9BACT</name>
<evidence type="ECO:0000313" key="2">
    <source>
        <dbReference type="Proteomes" id="UP000425960"/>
    </source>
</evidence>
<evidence type="ECO:0000313" key="1">
    <source>
        <dbReference type="EMBL" id="BBO81486.1"/>
    </source>
</evidence>
<accession>A0A5K7ZKC1</accession>
<gene>
    <name evidence="1" type="ORF">DSCO28_20520</name>
</gene>
<dbReference type="Proteomes" id="UP000425960">
    <property type="component" value="Chromosome"/>
</dbReference>
<reference evidence="1 2" key="1">
    <citation type="submission" date="2019-11" db="EMBL/GenBank/DDBJ databases">
        <title>Comparative genomics of hydrocarbon-degrading Desulfosarcina strains.</title>
        <authorList>
            <person name="Watanabe M."/>
            <person name="Kojima H."/>
            <person name="Fukui M."/>
        </authorList>
    </citation>
    <scope>NUCLEOTIDE SEQUENCE [LARGE SCALE GENOMIC DNA]</scope>
    <source>
        <strain evidence="1 2">28bB2T</strain>
    </source>
</reference>
<proteinExistence type="predicted"/>
<protein>
    <submittedName>
        <fullName evidence="1">Uncharacterized protein</fullName>
    </submittedName>
</protein>
<organism evidence="1 2">
    <name type="scientific">Desulfosarcina ovata subsp. sediminis</name>
    <dbReference type="NCBI Taxonomy" id="885957"/>
    <lineage>
        <taxon>Bacteria</taxon>
        <taxon>Pseudomonadati</taxon>
        <taxon>Thermodesulfobacteriota</taxon>
        <taxon>Desulfobacteria</taxon>
        <taxon>Desulfobacterales</taxon>
        <taxon>Desulfosarcinaceae</taxon>
        <taxon>Desulfosarcina</taxon>
    </lineage>
</organism>
<dbReference type="AlphaFoldDB" id="A0A5K7ZKC1"/>
<dbReference type="EMBL" id="AP021876">
    <property type="protein sequence ID" value="BBO81486.1"/>
    <property type="molecule type" value="Genomic_DNA"/>
</dbReference>
<dbReference type="KEGG" id="dov:DSCO28_20520"/>
<dbReference type="RefSeq" id="WP_155322181.1">
    <property type="nucleotide sequence ID" value="NZ_AP021876.1"/>
</dbReference>